<feature type="transmembrane region" description="Helical" evidence="3">
    <location>
        <begin position="1288"/>
        <end position="1308"/>
    </location>
</feature>
<feature type="transmembrane region" description="Helical" evidence="3">
    <location>
        <begin position="1389"/>
        <end position="1412"/>
    </location>
</feature>
<dbReference type="PANTHER" id="PTHR10796:SF92">
    <property type="entry name" value="PATCHED-RELATED, ISOFORM A"/>
    <property type="match status" value="1"/>
</dbReference>
<keyword evidence="6" id="KW-1185">Reference proteome</keyword>
<accession>U6GPZ7</accession>
<dbReference type="InterPro" id="IPR051697">
    <property type="entry name" value="Patched_domain-protein"/>
</dbReference>
<feature type="compositionally biased region" description="Low complexity" evidence="2">
    <location>
        <begin position="826"/>
        <end position="835"/>
    </location>
</feature>
<dbReference type="VEuPathDB" id="ToxoDB:EAH_00016620"/>
<reference evidence="5" key="1">
    <citation type="submission" date="2013-10" db="EMBL/GenBank/DDBJ databases">
        <title>Genomic analysis of the causative agents of coccidiosis in chickens.</title>
        <authorList>
            <person name="Reid A.J."/>
            <person name="Blake D."/>
            <person name="Billington K."/>
            <person name="Browne H."/>
            <person name="Dunn M."/>
            <person name="Hung S."/>
            <person name="Kawahara F."/>
            <person name="Miranda-Saavedra D."/>
            <person name="Mourier T."/>
            <person name="Nagra H."/>
            <person name="Otto T.D."/>
            <person name="Rawlings N."/>
            <person name="Sanchez A."/>
            <person name="Sanders M."/>
            <person name="Subramaniam C."/>
            <person name="Tay Y."/>
            <person name="Dear P."/>
            <person name="Doerig C."/>
            <person name="Gruber A."/>
            <person name="Parkinson J."/>
            <person name="Shirley M."/>
            <person name="Wan K.L."/>
            <person name="Berriman M."/>
            <person name="Tomley F."/>
            <person name="Pain A."/>
        </authorList>
    </citation>
    <scope>NUCLEOTIDE SEQUENCE</scope>
    <source>
        <strain evidence="5">Houghton</strain>
    </source>
</reference>
<keyword evidence="3" id="KW-0472">Membrane</keyword>
<reference evidence="5" key="2">
    <citation type="submission" date="2013-10" db="EMBL/GenBank/DDBJ databases">
        <authorList>
            <person name="Aslett M."/>
        </authorList>
    </citation>
    <scope>NUCLEOTIDE SEQUENCE</scope>
    <source>
        <strain evidence="5">Houghton</strain>
    </source>
</reference>
<feature type="compositionally biased region" description="Basic residues" evidence="2">
    <location>
        <begin position="751"/>
        <end position="775"/>
    </location>
</feature>
<feature type="compositionally biased region" description="Basic residues" evidence="2">
    <location>
        <begin position="861"/>
        <end position="876"/>
    </location>
</feature>
<feature type="region of interest" description="Disordered" evidence="2">
    <location>
        <begin position="228"/>
        <end position="259"/>
    </location>
</feature>
<feature type="transmembrane region" description="Helical" evidence="3">
    <location>
        <begin position="592"/>
        <end position="611"/>
    </location>
</feature>
<name>U6GPZ7_EIMAC</name>
<evidence type="ECO:0000259" key="4">
    <source>
        <dbReference type="PROSITE" id="PS50156"/>
    </source>
</evidence>
<comment type="similarity">
    <text evidence="1">Belongs to the patched family.</text>
</comment>
<dbReference type="EMBL" id="HG671283">
    <property type="protein sequence ID" value="CDI80674.1"/>
    <property type="molecule type" value="Genomic_DNA"/>
</dbReference>
<dbReference type="InterPro" id="IPR053958">
    <property type="entry name" value="HMGCR/SNAP/NPC1-like_SSD"/>
</dbReference>
<feature type="compositionally biased region" description="Low complexity" evidence="2">
    <location>
        <begin position="287"/>
        <end position="296"/>
    </location>
</feature>
<evidence type="ECO:0000256" key="1">
    <source>
        <dbReference type="ARBA" id="ARBA00005585"/>
    </source>
</evidence>
<feature type="region of interest" description="Disordered" evidence="2">
    <location>
        <begin position="287"/>
        <end position="320"/>
    </location>
</feature>
<evidence type="ECO:0000256" key="2">
    <source>
        <dbReference type="SAM" id="MobiDB-lite"/>
    </source>
</evidence>
<dbReference type="GeneID" id="25269732"/>
<feature type="transmembrane region" description="Helical" evidence="3">
    <location>
        <begin position="518"/>
        <end position="544"/>
    </location>
</feature>
<keyword evidence="3" id="KW-0812">Transmembrane</keyword>
<gene>
    <name evidence="5" type="ORF">EAH_00016620</name>
</gene>
<dbReference type="GO" id="GO:0016020">
    <property type="term" value="C:membrane"/>
    <property type="evidence" value="ECO:0007669"/>
    <property type="project" value="TreeGrafter"/>
</dbReference>
<feature type="compositionally biased region" description="Low complexity" evidence="2">
    <location>
        <begin position="842"/>
        <end position="860"/>
    </location>
</feature>
<feature type="transmembrane region" description="Helical" evidence="3">
    <location>
        <begin position="1061"/>
        <end position="1080"/>
    </location>
</feature>
<dbReference type="PROSITE" id="PS50156">
    <property type="entry name" value="SSD"/>
    <property type="match status" value="1"/>
</dbReference>
<feature type="transmembrane region" description="Helical" evidence="3">
    <location>
        <begin position="1263"/>
        <end position="1281"/>
    </location>
</feature>
<feature type="transmembrane region" description="Helical" evidence="3">
    <location>
        <begin position="489"/>
        <end position="506"/>
    </location>
</feature>
<feature type="domain" description="SSD" evidence="4">
    <location>
        <begin position="488"/>
        <end position="645"/>
    </location>
</feature>
<dbReference type="PANTHER" id="PTHR10796">
    <property type="entry name" value="PATCHED-RELATED"/>
    <property type="match status" value="1"/>
</dbReference>
<proteinExistence type="inferred from homology"/>
<dbReference type="OrthoDB" id="6510177at2759"/>
<feature type="region of interest" description="Disordered" evidence="2">
    <location>
        <begin position="19"/>
        <end position="47"/>
    </location>
</feature>
<feature type="transmembrane region" description="Helical" evidence="3">
    <location>
        <begin position="1353"/>
        <end position="1377"/>
    </location>
</feature>
<dbReference type="SUPFAM" id="SSF82866">
    <property type="entry name" value="Multidrug efflux transporter AcrB transmembrane domain"/>
    <property type="match status" value="2"/>
</dbReference>
<dbReference type="Proteomes" id="UP000018050">
    <property type="component" value="Unassembled WGS sequence"/>
</dbReference>
<feature type="compositionally biased region" description="Basic residues" evidence="2">
    <location>
        <begin position="803"/>
        <end position="821"/>
    </location>
</feature>
<organism evidence="5 6">
    <name type="scientific">Eimeria acervulina</name>
    <name type="common">Coccidian parasite</name>
    <dbReference type="NCBI Taxonomy" id="5801"/>
    <lineage>
        <taxon>Eukaryota</taxon>
        <taxon>Sar</taxon>
        <taxon>Alveolata</taxon>
        <taxon>Apicomplexa</taxon>
        <taxon>Conoidasida</taxon>
        <taxon>Coccidia</taxon>
        <taxon>Eucoccidiorida</taxon>
        <taxon>Eimeriorina</taxon>
        <taxon>Eimeriidae</taxon>
        <taxon>Eimeria</taxon>
    </lineage>
</organism>
<protein>
    <submittedName>
        <fullName evidence="5">AAEL001299-PA, related</fullName>
    </submittedName>
</protein>
<dbReference type="RefSeq" id="XP_013249396.1">
    <property type="nucleotide sequence ID" value="XM_013393942.1"/>
</dbReference>
<feature type="transmembrane region" description="Helical" evidence="3">
    <location>
        <begin position="617"/>
        <end position="645"/>
    </location>
</feature>
<keyword evidence="3" id="KW-1133">Transmembrane helix</keyword>
<feature type="region of interest" description="Disordered" evidence="2">
    <location>
        <begin position="749"/>
        <end position="905"/>
    </location>
</feature>
<feature type="transmembrane region" description="Helical" evidence="3">
    <location>
        <begin position="1314"/>
        <end position="1332"/>
    </location>
</feature>
<evidence type="ECO:0000256" key="3">
    <source>
        <dbReference type="SAM" id="Phobius"/>
    </source>
</evidence>
<dbReference type="Gene3D" id="1.20.1640.10">
    <property type="entry name" value="Multidrug efflux transporter AcrB transmembrane domain"/>
    <property type="match status" value="2"/>
</dbReference>
<dbReference type="Pfam" id="PF12349">
    <property type="entry name" value="Sterol-sensing"/>
    <property type="match status" value="1"/>
</dbReference>
<evidence type="ECO:0000313" key="5">
    <source>
        <dbReference type="EMBL" id="CDI80674.1"/>
    </source>
</evidence>
<evidence type="ECO:0000313" key="6">
    <source>
        <dbReference type="Proteomes" id="UP000018050"/>
    </source>
</evidence>
<sequence>MGRQSRRLDSAVLFHPTVAPLGKSHGSPEDPFVPGDGNSNAAQKSRKSFMRDNGSFSDAADHYAQVDWTPWDCCRCAAETRDAMLERVADAFGRYALIVYHHPIKVVSVSRLLSQSPGELARLSVCLVVSGFFACSPLQLQSKLFGFLDADEYRMLFQGNVTRSEVILIAANDGMSNLLEASFLNAVWDMHMKILDIKVTAEEAGDALADAAVAVAETGDTLELPSRRLQSAESFNSEKQSQSNQQTTDIPTANPKQQQTLVPRKLAWADPAALVQQHFVEQQLRQQLQPQYQPLPQWTPTGGGTRRRREGLAAAASAQQQQPQQVFSASQLQQPDAVCDPERELPRVRITGLACRPPLAAGEYAFQNLCSKDSTGACEAPDGIIFAYGHKRAMIYVVVQQTYCLNDSGSERSFNTADAFSSVFNRAAVSRYQITDDAKLRPFALRWERKLQQLLREERLPGAKMGLKTERSLSDELAASSSAGPGGEVVLIAAAGSLIGVYVWVVNFSRSHLRSKAIVALTGAGAALLGYLGGAGVCFMSGVVSTGTAAAAPLLVVGIGVDDTLVLLQSYSLTVHKRSAADRLQLTLRDSGVGITITTLTNLMTFGIGAFSPYLAIKSFCLLCLSGLFLGYIMCLTFFLGFLALDAKAEAARQVMAIFRCCPMKIMRDSAPVKTQTQQQLQQPDQRQRRQMRTLKGLPMLQYVDKTRLPGADASALSACASDIFQCITMQVEAALQQQQQQRLLEAETRRMRKQQNSKKKKQPRKSPAKRRKNAKTLLTSTSSGREDKNQDNTSSDSDTCKKKTRQRKQPARKANARKRKPVETSSTNKNNNSSRSKRSSKSGSFRSSRSSAKKQQQQQRQRRAKALRPALKGRRQQQEQEQEQQEQPKEGEAPGPGLGSRGALQANSKLPAASAAAVTGVTASDANANKCESKAGGVSVRQLRPRRTTVHFYRKTSTACYTGSLPQQQHQQHQQESEWRDQVVVNLCVGSGSAVVVAAAEAAEAAFNTTGRSWSGERIARLQLLQRLGSDGLAEPQGNVGRGLRKVLVRFGARLLMNPFFKLMLLFIFTAVFVTAIVGCFKIETGLDPRSLTKDGTMLKSFFDMQEKFFGTYGDPVMVFFSHPDNVCSAAFRVEYQKLHERLKQQSYTMELHDGLSMFLQSPLARNVPEQSATTCMQMLYAWLQTPFGSSFTAFFSWSSGFRLRAWALVLVPKYFSSTQENSDFMHQLRADLAKFPLLRGAAYNRNFVYFESDDAIVPQTVSSLASAGCAVIVVSLFLLPSLRGALIVVAILLVIDVVILGFMALWGLPLNLLTMVNLTISIGFSVDYATHTTHAFCHCMGQKRGLRAFEAVLLVGGPLLHGALSTQLAVIPLAFVDSPVLSVFFKMTTLVIVVGVTHGLMLLPVLLSLIGPMQQSQQKMVQQLLALQKQYDRLEEHIVACGGSRENPNLRKQRKALRRLIEQQEQPPETAKDACVEFAMALCPNHPKNVFLKNEQVRRWVQHAN</sequence>
<dbReference type="OMA" id="GASIYCK"/>
<dbReference type="InterPro" id="IPR000731">
    <property type="entry name" value="SSD"/>
</dbReference>